<organism evidence="11 12">
    <name type="scientific">Tripterygium wilfordii</name>
    <name type="common">Thunder God vine</name>
    <dbReference type="NCBI Taxonomy" id="458696"/>
    <lineage>
        <taxon>Eukaryota</taxon>
        <taxon>Viridiplantae</taxon>
        <taxon>Streptophyta</taxon>
        <taxon>Embryophyta</taxon>
        <taxon>Tracheophyta</taxon>
        <taxon>Spermatophyta</taxon>
        <taxon>Magnoliopsida</taxon>
        <taxon>eudicotyledons</taxon>
        <taxon>Gunneridae</taxon>
        <taxon>Pentapetalae</taxon>
        <taxon>rosids</taxon>
        <taxon>fabids</taxon>
        <taxon>Celastrales</taxon>
        <taxon>Celastraceae</taxon>
        <taxon>Tripterygium</taxon>
    </lineage>
</organism>
<evidence type="ECO:0000256" key="8">
    <source>
        <dbReference type="ARBA" id="ARBA00023315"/>
    </source>
</evidence>
<keyword evidence="4 9" id="KW-0812">Transmembrane</keyword>
<dbReference type="Pfam" id="PF13813">
    <property type="entry name" value="MBOAT_2"/>
    <property type="match status" value="1"/>
</dbReference>
<dbReference type="InterPro" id="IPR017088">
    <property type="entry name" value="Wax_synthase_Magnoliopsida"/>
</dbReference>
<evidence type="ECO:0000256" key="3">
    <source>
        <dbReference type="ARBA" id="ARBA00022679"/>
    </source>
</evidence>
<evidence type="ECO:0000313" key="12">
    <source>
        <dbReference type="Proteomes" id="UP000593562"/>
    </source>
</evidence>
<name>A0A7J7C3D1_TRIWF</name>
<keyword evidence="12" id="KW-1185">Reference proteome</keyword>
<feature type="transmembrane region" description="Helical" evidence="9">
    <location>
        <begin position="277"/>
        <end position="294"/>
    </location>
</feature>
<accession>A0A7J7C3D1</accession>
<keyword evidence="7 9" id="KW-0472">Membrane</keyword>
<dbReference type="InParanoid" id="A0A7J7C3D1"/>
<dbReference type="InterPro" id="IPR032805">
    <property type="entry name" value="Wax_synthase_dom"/>
</dbReference>
<protein>
    <submittedName>
        <fullName evidence="11">Long-chain-alcohol O-fatty-acyltransferase 5</fullName>
    </submittedName>
</protein>
<dbReference type="PANTHER" id="PTHR31595">
    <property type="entry name" value="LONG-CHAIN-ALCOHOL O-FATTY-ACYLTRANSFERASE 3-RELATED"/>
    <property type="match status" value="1"/>
</dbReference>
<sequence length="363" mass="41687">MDEELKNFIKVWTLAVTSLCYCFYISAKIPSGLLRFLSLVPIFYFFTILPLNLSSFHLCGVTSVLLSWLANFKLLLLSFDQGPLSSSSPKLFHFISIACLPIRVKHQEFPKSSKTNLTNKNPSPQNLQQQLGLSIGIARFVLLAVKVILLVLIFHSYNYRDRIHPYVLLAIYCCHVYLEAELLLALIVIPARILLGFELERQFNEPYLATSLQDFWGQRWNLVVSGILRLTVYKPIRYTIGKRWAPLYAVFASFMVSGLIHELLYYHVTRVPPTWEVTWFFVLHGMCTVVEMAVKKVVTDKWGWRLHPVISTPLTVAFVGLTGVWLFFPQLIRNGVTDKAIREMSILVDFLARNVVASKFKYS</sequence>
<evidence type="ECO:0000313" key="11">
    <source>
        <dbReference type="EMBL" id="KAF5728435.1"/>
    </source>
</evidence>
<dbReference type="GO" id="GO:0016020">
    <property type="term" value="C:membrane"/>
    <property type="evidence" value="ECO:0007669"/>
    <property type="project" value="UniProtKB-SubCell"/>
</dbReference>
<comment type="similarity">
    <text evidence="2">Belongs to the wax synthase family.</text>
</comment>
<dbReference type="AlphaFoldDB" id="A0A7J7C3D1"/>
<dbReference type="InterPro" id="IPR044851">
    <property type="entry name" value="Wax_synthase"/>
</dbReference>
<dbReference type="GO" id="GO:0006629">
    <property type="term" value="P:lipid metabolic process"/>
    <property type="evidence" value="ECO:0007669"/>
    <property type="project" value="UniProtKB-KW"/>
</dbReference>
<evidence type="ECO:0000256" key="6">
    <source>
        <dbReference type="ARBA" id="ARBA00023098"/>
    </source>
</evidence>
<feature type="transmembrane region" description="Helical" evidence="9">
    <location>
        <begin position="131"/>
        <end position="154"/>
    </location>
</feature>
<gene>
    <name evidence="11" type="ORF">HS088_TW21G00582</name>
</gene>
<evidence type="ECO:0000256" key="5">
    <source>
        <dbReference type="ARBA" id="ARBA00022989"/>
    </source>
</evidence>
<evidence type="ECO:0000256" key="2">
    <source>
        <dbReference type="ARBA" id="ARBA00007282"/>
    </source>
</evidence>
<keyword evidence="8 11" id="KW-0012">Acyltransferase</keyword>
<keyword evidence="3 11" id="KW-0808">Transferase</keyword>
<evidence type="ECO:0000259" key="10">
    <source>
        <dbReference type="Pfam" id="PF13813"/>
    </source>
</evidence>
<comment type="caution">
    <text evidence="11">The sequence shown here is derived from an EMBL/GenBank/DDBJ whole genome shotgun (WGS) entry which is preliminary data.</text>
</comment>
<reference evidence="11 12" key="1">
    <citation type="journal article" date="2020" name="Nat. Commun.">
        <title>Genome of Tripterygium wilfordii and identification of cytochrome P450 involved in triptolide biosynthesis.</title>
        <authorList>
            <person name="Tu L."/>
            <person name="Su P."/>
            <person name="Zhang Z."/>
            <person name="Gao L."/>
            <person name="Wang J."/>
            <person name="Hu T."/>
            <person name="Zhou J."/>
            <person name="Zhang Y."/>
            <person name="Zhao Y."/>
            <person name="Liu Y."/>
            <person name="Song Y."/>
            <person name="Tong Y."/>
            <person name="Lu Y."/>
            <person name="Yang J."/>
            <person name="Xu C."/>
            <person name="Jia M."/>
            <person name="Peters R.J."/>
            <person name="Huang L."/>
            <person name="Gao W."/>
        </authorList>
    </citation>
    <scope>NUCLEOTIDE SEQUENCE [LARGE SCALE GENOMIC DNA]</scope>
    <source>
        <strain evidence="12">cv. XIE 37</strain>
        <tissue evidence="11">Leaf</tissue>
    </source>
</reference>
<dbReference type="Proteomes" id="UP000593562">
    <property type="component" value="Unassembled WGS sequence"/>
</dbReference>
<feature type="transmembrane region" description="Helical" evidence="9">
    <location>
        <begin position="244"/>
        <end position="265"/>
    </location>
</feature>
<feature type="domain" description="Wax synthase" evidence="10">
    <location>
        <begin position="201"/>
        <end position="282"/>
    </location>
</feature>
<dbReference type="PIRSF" id="PIRSF037006">
    <property type="entry name" value="Wax_synthase"/>
    <property type="match status" value="1"/>
</dbReference>
<proteinExistence type="inferred from homology"/>
<evidence type="ECO:0000256" key="7">
    <source>
        <dbReference type="ARBA" id="ARBA00023136"/>
    </source>
</evidence>
<keyword evidence="6" id="KW-0443">Lipid metabolism</keyword>
<feature type="transmembrane region" description="Helical" evidence="9">
    <location>
        <begin position="306"/>
        <end position="328"/>
    </location>
</feature>
<evidence type="ECO:0000256" key="1">
    <source>
        <dbReference type="ARBA" id="ARBA00004141"/>
    </source>
</evidence>
<dbReference type="EMBL" id="JAAARO010000021">
    <property type="protein sequence ID" value="KAF5728435.1"/>
    <property type="molecule type" value="Genomic_DNA"/>
</dbReference>
<dbReference type="GO" id="GO:0008374">
    <property type="term" value="F:O-acyltransferase activity"/>
    <property type="evidence" value="ECO:0007669"/>
    <property type="project" value="InterPro"/>
</dbReference>
<dbReference type="PANTHER" id="PTHR31595:SF70">
    <property type="entry name" value="LONG-CHAIN-ALCOHOL O-FATTY-ACYLTRANSFERASE 3-RELATED"/>
    <property type="match status" value="1"/>
</dbReference>
<evidence type="ECO:0000256" key="4">
    <source>
        <dbReference type="ARBA" id="ARBA00022692"/>
    </source>
</evidence>
<dbReference type="FunCoup" id="A0A7J7C3D1">
    <property type="interactions" value="1"/>
</dbReference>
<feature type="transmembrane region" description="Helical" evidence="9">
    <location>
        <begin position="166"/>
        <end position="195"/>
    </location>
</feature>
<evidence type="ECO:0000256" key="9">
    <source>
        <dbReference type="SAM" id="Phobius"/>
    </source>
</evidence>
<comment type="subcellular location">
    <subcellularLocation>
        <location evidence="1">Membrane</location>
        <topology evidence="1">Multi-pass membrane protein</topology>
    </subcellularLocation>
</comment>
<dbReference type="OrthoDB" id="1077582at2759"/>
<feature type="transmembrane region" description="Helical" evidence="9">
    <location>
        <begin position="7"/>
        <end position="27"/>
    </location>
</feature>
<keyword evidence="5 9" id="KW-1133">Transmembrane helix</keyword>